<dbReference type="AlphaFoldDB" id="A0AAD5X7R4"/>
<dbReference type="Proteomes" id="UP001211907">
    <property type="component" value="Unassembled WGS sequence"/>
</dbReference>
<dbReference type="GO" id="GO:0050661">
    <property type="term" value="F:NADP binding"/>
    <property type="evidence" value="ECO:0007669"/>
    <property type="project" value="TreeGrafter"/>
</dbReference>
<dbReference type="PANTHER" id="PTHR43765:SF2">
    <property type="entry name" value="2-DEHYDROPANTOATE 2-REDUCTASE"/>
    <property type="match status" value="1"/>
</dbReference>
<keyword evidence="2" id="KW-0560">Oxidoreductase</keyword>
<evidence type="ECO:0000256" key="2">
    <source>
        <dbReference type="ARBA" id="ARBA00023002"/>
    </source>
</evidence>
<dbReference type="InterPro" id="IPR013328">
    <property type="entry name" value="6PGD_dom2"/>
</dbReference>
<sequence>APDALHALEPLVHRGAVDADSTVVLLQNGVLGLHEHLVARLPKASLPRFVLAASTHGAAKPDRDRLAVRLHGSSGETLFGRPLSDSTDSDSDNDFLRAISCLSANPFRLATVPPRTLHAQLLLKLATNCALNPLTAVFNARNGQIARNPNAQSLIHAICCEIVSLPAFHPLFPSTTPLSTEPSTNANASALMNHVLAVANATSENHNSMDVDVVNSVETEINFLNAYLLRLARESRLSMPLNKAFVDLVALKLALNRAKRDNLK</sequence>
<dbReference type="Gene3D" id="3.40.50.720">
    <property type="entry name" value="NAD(P)-binding Rossmann-like Domain"/>
    <property type="match status" value="1"/>
</dbReference>
<keyword evidence="5" id="KW-1185">Reference proteome</keyword>
<protein>
    <submittedName>
        <fullName evidence="4">2-dehydropantoate 2-reductase (Ketopantoate reductase) (KPA reductase) (KPR)</fullName>
    </submittedName>
</protein>
<dbReference type="Pfam" id="PF08546">
    <property type="entry name" value="ApbA_C"/>
    <property type="match status" value="1"/>
</dbReference>
<dbReference type="InterPro" id="IPR050838">
    <property type="entry name" value="Ketopantoate_reductase"/>
</dbReference>
<evidence type="ECO:0000259" key="3">
    <source>
        <dbReference type="Pfam" id="PF08546"/>
    </source>
</evidence>
<dbReference type="PANTHER" id="PTHR43765">
    <property type="entry name" value="2-DEHYDROPANTOATE 2-REDUCTASE-RELATED"/>
    <property type="match status" value="1"/>
</dbReference>
<comment type="caution">
    <text evidence="4">The sequence shown here is derived from an EMBL/GenBank/DDBJ whole genome shotgun (WGS) entry which is preliminary data.</text>
</comment>
<keyword evidence="1" id="KW-0521">NADP</keyword>
<dbReference type="InterPro" id="IPR013752">
    <property type="entry name" value="KPA_reductase"/>
</dbReference>
<evidence type="ECO:0000313" key="4">
    <source>
        <dbReference type="EMBL" id="KAJ3087089.1"/>
    </source>
</evidence>
<accession>A0AAD5X7R4</accession>
<proteinExistence type="predicted"/>
<reference evidence="4" key="1">
    <citation type="submission" date="2020-05" db="EMBL/GenBank/DDBJ databases">
        <title>Phylogenomic resolution of chytrid fungi.</title>
        <authorList>
            <person name="Stajich J.E."/>
            <person name="Amses K."/>
            <person name="Simmons R."/>
            <person name="Seto K."/>
            <person name="Myers J."/>
            <person name="Bonds A."/>
            <person name="Quandt C.A."/>
            <person name="Barry K."/>
            <person name="Liu P."/>
            <person name="Grigoriev I."/>
            <person name="Longcore J.E."/>
            <person name="James T.Y."/>
        </authorList>
    </citation>
    <scope>NUCLEOTIDE SEQUENCE</scope>
    <source>
        <strain evidence="4">JEL0513</strain>
    </source>
</reference>
<evidence type="ECO:0000256" key="1">
    <source>
        <dbReference type="ARBA" id="ARBA00022857"/>
    </source>
</evidence>
<dbReference type="InterPro" id="IPR008927">
    <property type="entry name" value="6-PGluconate_DH-like_C_sf"/>
</dbReference>
<feature type="domain" description="Ketopantoate reductase C-terminal" evidence="3">
    <location>
        <begin position="120"/>
        <end position="251"/>
    </location>
</feature>
<organism evidence="4 5">
    <name type="scientific">Physocladia obscura</name>
    <dbReference type="NCBI Taxonomy" id="109957"/>
    <lineage>
        <taxon>Eukaryota</taxon>
        <taxon>Fungi</taxon>
        <taxon>Fungi incertae sedis</taxon>
        <taxon>Chytridiomycota</taxon>
        <taxon>Chytridiomycota incertae sedis</taxon>
        <taxon>Chytridiomycetes</taxon>
        <taxon>Chytridiales</taxon>
        <taxon>Chytriomycetaceae</taxon>
        <taxon>Physocladia</taxon>
    </lineage>
</organism>
<dbReference type="EMBL" id="JADGJH010004135">
    <property type="protein sequence ID" value="KAJ3087089.1"/>
    <property type="molecule type" value="Genomic_DNA"/>
</dbReference>
<dbReference type="SUPFAM" id="SSF48179">
    <property type="entry name" value="6-phosphogluconate dehydrogenase C-terminal domain-like"/>
    <property type="match status" value="1"/>
</dbReference>
<dbReference type="GO" id="GO:0005739">
    <property type="term" value="C:mitochondrion"/>
    <property type="evidence" value="ECO:0007669"/>
    <property type="project" value="TreeGrafter"/>
</dbReference>
<dbReference type="GO" id="GO:0008677">
    <property type="term" value="F:2-dehydropantoate 2-reductase activity"/>
    <property type="evidence" value="ECO:0007669"/>
    <property type="project" value="TreeGrafter"/>
</dbReference>
<feature type="non-terminal residue" evidence="4">
    <location>
        <position position="1"/>
    </location>
</feature>
<gene>
    <name evidence="4" type="primary">PAN5</name>
    <name evidence="4" type="ORF">HK100_008485</name>
</gene>
<evidence type="ECO:0000313" key="5">
    <source>
        <dbReference type="Proteomes" id="UP001211907"/>
    </source>
</evidence>
<dbReference type="Gene3D" id="1.10.1040.10">
    <property type="entry name" value="N-(1-d-carboxylethyl)-l-norvaline Dehydrogenase, domain 2"/>
    <property type="match status" value="1"/>
</dbReference>
<name>A0AAD5X7R4_9FUNG</name>